<dbReference type="AlphaFoldDB" id="A0A9P0WVV5"/>
<gene>
    <name evidence="3" type="ORF">PIBRA_LOCUS354</name>
</gene>
<dbReference type="Proteomes" id="UP001152562">
    <property type="component" value="Unassembled WGS sequence"/>
</dbReference>
<protein>
    <submittedName>
        <fullName evidence="3">Uncharacterized protein</fullName>
    </submittedName>
</protein>
<evidence type="ECO:0000256" key="1">
    <source>
        <dbReference type="SAM" id="MobiDB-lite"/>
    </source>
</evidence>
<feature type="transmembrane region" description="Helical" evidence="2">
    <location>
        <begin position="76"/>
        <end position="97"/>
    </location>
</feature>
<evidence type="ECO:0000313" key="4">
    <source>
        <dbReference type="Proteomes" id="UP001152562"/>
    </source>
</evidence>
<keyword evidence="2" id="KW-0812">Transmembrane</keyword>
<accession>A0A9P0WVV5</accession>
<dbReference type="EMBL" id="CALOZG010000001">
    <property type="protein sequence ID" value="CAH3851109.1"/>
    <property type="molecule type" value="Genomic_DNA"/>
</dbReference>
<evidence type="ECO:0000313" key="3">
    <source>
        <dbReference type="EMBL" id="CAH3851109.1"/>
    </source>
</evidence>
<comment type="caution">
    <text evidence="3">The sequence shown here is derived from an EMBL/GenBank/DDBJ whole genome shotgun (WGS) entry which is preliminary data.</text>
</comment>
<organism evidence="3 4">
    <name type="scientific">Pieris brassicae</name>
    <name type="common">White butterfly</name>
    <name type="synonym">Large white butterfly</name>
    <dbReference type="NCBI Taxonomy" id="7116"/>
    <lineage>
        <taxon>Eukaryota</taxon>
        <taxon>Metazoa</taxon>
        <taxon>Ecdysozoa</taxon>
        <taxon>Arthropoda</taxon>
        <taxon>Hexapoda</taxon>
        <taxon>Insecta</taxon>
        <taxon>Pterygota</taxon>
        <taxon>Neoptera</taxon>
        <taxon>Endopterygota</taxon>
        <taxon>Lepidoptera</taxon>
        <taxon>Glossata</taxon>
        <taxon>Ditrysia</taxon>
        <taxon>Papilionoidea</taxon>
        <taxon>Pieridae</taxon>
        <taxon>Pierinae</taxon>
        <taxon>Pieris</taxon>
    </lineage>
</organism>
<feature type="compositionally biased region" description="Basic and acidic residues" evidence="1">
    <location>
        <begin position="12"/>
        <end position="25"/>
    </location>
</feature>
<proteinExistence type="predicted"/>
<reference evidence="3" key="1">
    <citation type="submission" date="2022-05" db="EMBL/GenBank/DDBJ databases">
        <authorList>
            <person name="Okamura Y."/>
        </authorList>
    </citation>
    <scope>NUCLEOTIDE SEQUENCE</scope>
</reference>
<sequence length="115" mass="12884">MSKADAGPSLQEVREEPRYSYDKNRSKSRSVDFVYVNSAYVGSVNDVNQSRLEPPPTTVIREQYWACSKWPMGQRLLAITVGVLVGTVIGLTILVVIRGDDNNFPDILRRAPVED</sequence>
<feature type="region of interest" description="Disordered" evidence="1">
    <location>
        <begin position="1"/>
        <end position="27"/>
    </location>
</feature>
<name>A0A9P0WVV5_PIEBR</name>
<keyword evidence="2" id="KW-1133">Transmembrane helix</keyword>
<keyword evidence="2" id="KW-0472">Membrane</keyword>
<keyword evidence="4" id="KW-1185">Reference proteome</keyword>
<evidence type="ECO:0000256" key="2">
    <source>
        <dbReference type="SAM" id="Phobius"/>
    </source>
</evidence>